<reference evidence="2" key="1">
    <citation type="journal article" date="2019" name="Environ. Microbiol.">
        <title>Fungal ecological strategies reflected in gene transcription - a case study of two litter decomposers.</title>
        <authorList>
            <person name="Barbi F."/>
            <person name="Kohler A."/>
            <person name="Barry K."/>
            <person name="Baskaran P."/>
            <person name="Daum C."/>
            <person name="Fauchery L."/>
            <person name="Ihrmark K."/>
            <person name="Kuo A."/>
            <person name="LaButti K."/>
            <person name="Lipzen A."/>
            <person name="Morin E."/>
            <person name="Grigoriev I.V."/>
            <person name="Henrissat B."/>
            <person name="Lindahl B."/>
            <person name="Martin F."/>
        </authorList>
    </citation>
    <scope>NUCLEOTIDE SEQUENCE</scope>
    <source>
        <strain evidence="2">JB14</strain>
    </source>
</reference>
<proteinExistence type="predicted"/>
<keyword evidence="3" id="KW-1185">Reference proteome</keyword>
<dbReference type="OrthoDB" id="3141919at2759"/>
<protein>
    <submittedName>
        <fullName evidence="2">Uncharacterized protein</fullName>
    </submittedName>
</protein>
<name>A0A6A4HEI0_9AGAR</name>
<dbReference type="EMBL" id="ML769507">
    <property type="protein sequence ID" value="KAE9396819.1"/>
    <property type="molecule type" value="Genomic_DNA"/>
</dbReference>
<feature type="compositionally biased region" description="Basic residues" evidence="1">
    <location>
        <begin position="43"/>
        <end position="54"/>
    </location>
</feature>
<dbReference type="Proteomes" id="UP000799118">
    <property type="component" value="Unassembled WGS sequence"/>
</dbReference>
<sequence>MVSTRSQEKAKASGSSGGRKKSGRKKGEKGKSGRKSGAPPLKPLKRQGPRRRSPSHLYLCIQNSSALRYTHSVPSIHHREDVLTAYTASARPGNGQGYLDLLEGELAEFEHFTGNEHSQWLIDVAHGLCDPRHKRGLLWVWDSNGQDSLVNPGDPLRALVYEYRVPVPIRLTKISHRQSKSVTDTLGAGGTMRSDVLSRDGNCCWISGVKALSLIKSHACPKRMGNAQSSFIYEEFTGTAPPPGLTIYNPRFGISLSRSVDFYFGLYRIGLKPSDGLYVAHDFSGENLNIIGLPVPQFLVPVLHGHPVSPPNPVSPINPPAGILWWHYIQCVISKFGCYKGQRNITHYEEPIPMEDDSDLDGDDDDFSWPTAQFDRGRMMTKRIEQETEKMSEIANWVNA</sequence>
<feature type="region of interest" description="Disordered" evidence="1">
    <location>
        <begin position="1"/>
        <end position="55"/>
    </location>
</feature>
<evidence type="ECO:0000256" key="1">
    <source>
        <dbReference type="SAM" id="MobiDB-lite"/>
    </source>
</evidence>
<dbReference type="AlphaFoldDB" id="A0A6A4HEI0"/>
<evidence type="ECO:0000313" key="3">
    <source>
        <dbReference type="Proteomes" id="UP000799118"/>
    </source>
</evidence>
<evidence type="ECO:0000313" key="2">
    <source>
        <dbReference type="EMBL" id="KAE9396819.1"/>
    </source>
</evidence>
<feature type="compositionally biased region" description="Basic residues" evidence="1">
    <location>
        <begin position="18"/>
        <end position="34"/>
    </location>
</feature>
<gene>
    <name evidence="2" type="ORF">BT96DRAFT_824181</name>
</gene>
<accession>A0A6A4HEI0</accession>
<feature type="compositionally biased region" description="Basic and acidic residues" evidence="1">
    <location>
        <begin position="1"/>
        <end position="11"/>
    </location>
</feature>
<organism evidence="2 3">
    <name type="scientific">Gymnopus androsaceus JB14</name>
    <dbReference type="NCBI Taxonomy" id="1447944"/>
    <lineage>
        <taxon>Eukaryota</taxon>
        <taxon>Fungi</taxon>
        <taxon>Dikarya</taxon>
        <taxon>Basidiomycota</taxon>
        <taxon>Agaricomycotina</taxon>
        <taxon>Agaricomycetes</taxon>
        <taxon>Agaricomycetidae</taxon>
        <taxon>Agaricales</taxon>
        <taxon>Marasmiineae</taxon>
        <taxon>Omphalotaceae</taxon>
        <taxon>Gymnopus</taxon>
    </lineage>
</organism>